<evidence type="ECO:0000313" key="3">
    <source>
        <dbReference type="Proteomes" id="UP000016630"/>
    </source>
</evidence>
<dbReference type="EMBL" id="AWUW01000034">
    <property type="protein sequence ID" value="ERJ68080.1"/>
    <property type="molecule type" value="Genomic_DNA"/>
</dbReference>
<sequence length="101" mass="11513">MLLHHVSFGAFVSSFSIASSKSSTQDIVRRGFLAFLKSAIGQEKSNHKSEESGSGNPENTREKNFVLVREQKKSRTKTKKFSDHVLRGYTRQNLRTKKRAR</sequence>
<comment type="caution">
    <text evidence="2">The sequence shown here is derived from an EMBL/GenBank/DDBJ whole genome shotgun (WGS) entry which is preliminary data.</text>
</comment>
<accession>A0A0E2M733</accession>
<organism evidence="2 3">
    <name type="scientific">Porphyromonas gingivalis F0570</name>
    <dbReference type="NCBI Taxonomy" id="1227271"/>
    <lineage>
        <taxon>Bacteria</taxon>
        <taxon>Pseudomonadati</taxon>
        <taxon>Bacteroidota</taxon>
        <taxon>Bacteroidia</taxon>
        <taxon>Bacteroidales</taxon>
        <taxon>Porphyromonadaceae</taxon>
        <taxon>Porphyromonas</taxon>
    </lineage>
</organism>
<evidence type="ECO:0000256" key="1">
    <source>
        <dbReference type="SAM" id="MobiDB-lite"/>
    </source>
</evidence>
<protein>
    <submittedName>
        <fullName evidence="2">Uncharacterized protein</fullName>
    </submittedName>
</protein>
<proteinExistence type="predicted"/>
<dbReference type="AlphaFoldDB" id="A0A0E2M733"/>
<gene>
    <name evidence="2" type="ORF">HMPREF1555_00560</name>
</gene>
<evidence type="ECO:0000313" key="2">
    <source>
        <dbReference type="EMBL" id="ERJ68080.1"/>
    </source>
</evidence>
<reference evidence="2 3" key="1">
    <citation type="submission" date="2013-06" db="EMBL/GenBank/DDBJ databases">
        <authorList>
            <person name="Weinstock G."/>
            <person name="Sodergren E."/>
            <person name="Lobos E.A."/>
            <person name="Fulton L."/>
            <person name="Fulton R."/>
            <person name="Courtney L."/>
            <person name="Fronick C."/>
            <person name="O'Laughlin M."/>
            <person name="Godfrey J."/>
            <person name="Wilson R.M."/>
            <person name="Miner T."/>
            <person name="Farmer C."/>
            <person name="Delehaunty K."/>
            <person name="Cordes M."/>
            <person name="Minx P."/>
            <person name="Tomlinson C."/>
            <person name="Chen J."/>
            <person name="Wollam A."/>
            <person name="Pepin K.H."/>
            <person name="Bhonagiri V."/>
            <person name="Zhang X."/>
            <person name="Warren W."/>
            <person name="Mitreva M."/>
            <person name="Mardis E.R."/>
            <person name="Wilson R.K."/>
        </authorList>
    </citation>
    <scope>NUCLEOTIDE SEQUENCE [LARGE SCALE GENOMIC DNA]</scope>
    <source>
        <strain evidence="2 3">F0570</strain>
    </source>
</reference>
<dbReference type="Pfam" id="PF07877">
    <property type="entry name" value="DUF1661"/>
    <property type="match status" value="1"/>
</dbReference>
<dbReference type="Proteomes" id="UP000016630">
    <property type="component" value="Unassembled WGS sequence"/>
</dbReference>
<feature type="region of interest" description="Disordered" evidence="1">
    <location>
        <begin position="42"/>
        <end position="101"/>
    </location>
</feature>
<name>A0A0E2M733_PORGN</name>
<dbReference type="InterPro" id="IPR012456">
    <property type="entry name" value="DUF1661"/>
</dbReference>
<feature type="compositionally biased region" description="Basic and acidic residues" evidence="1">
    <location>
        <begin position="59"/>
        <end position="73"/>
    </location>
</feature>
<dbReference type="HOGENOM" id="CLU_2288987_0_0_10"/>